<dbReference type="Proteomes" id="UP001146351">
    <property type="component" value="Unassembled WGS sequence"/>
</dbReference>
<proteinExistence type="predicted"/>
<sequence length="73" mass="8089">MTINMATWDFLTNMALITATTNVRGATGGTDTSESILTLMIYLDIVLFVFCVLSIFALLARIRKTTGGGYKWY</sequence>
<name>A0A9W9I923_9EURO</name>
<protein>
    <submittedName>
        <fullName evidence="2">Uncharacterized protein</fullName>
    </submittedName>
</protein>
<keyword evidence="1" id="KW-0472">Membrane</keyword>
<gene>
    <name evidence="2" type="ORF">N7492_005138</name>
</gene>
<feature type="transmembrane region" description="Helical" evidence="1">
    <location>
        <begin position="35"/>
        <end position="60"/>
    </location>
</feature>
<dbReference type="AlphaFoldDB" id="A0A9W9I923"/>
<keyword evidence="3" id="KW-1185">Reference proteome</keyword>
<comment type="caution">
    <text evidence="2">The sequence shown here is derived from an EMBL/GenBank/DDBJ whole genome shotgun (WGS) entry which is preliminary data.</text>
</comment>
<keyword evidence="1" id="KW-1133">Transmembrane helix</keyword>
<accession>A0A9W9I923</accession>
<evidence type="ECO:0000256" key="1">
    <source>
        <dbReference type="SAM" id="Phobius"/>
    </source>
</evidence>
<keyword evidence="1" id="KW-0812">Transmembrane</keyword>
<evidence type="ECO:0000313" key="3">
    <source>
        <dbReference type="Proteomes" id="UP001146351"/>
    </source>
</evidence>
<reference evidence="2" key="1">
    <citation type="submission" date="2022-11" db="EMBL/GenBank/DDBJ databases">
        <authorList>
            <person name="Petersen C."/>
        </authorList>
    </citation>
    <scope>NUCLEOTIDE SEQUENCE</scope>
    <source>
        <strain evidence="2">IBT 21917</strain>
    </source>
</reference>
<organism evidence="2 3">
    <name type="scientific">Penicillium capsulatum</name>
    <dbReference type="NCBI Taxonomy" id="69766"/>
    <lineage>
        <taxon>Eukaryota</taxon>
        <taxon>Fungi</taxon>
        <taxon>Dikarya</taxon>
        <taxon>Ascomycota</taxon>
        <taxon>Pezizomycotina</taxon>
        <taxon>Eurotiomycetes</taxon>
        <taxon>Eurotiomycetidae</taxon>
        <taxon>Eurotiales</taxon>
        <taxon>Aspergillaceae</taxon>
        <taxon>Penicillium</taxon>
    </lineage>
</organism>
<reference evidence="2" key="2">
    <citation type="journal article" date="2023" name="IMA Fungus">
        <title>Comparative genomic study of the Penicillium genus elucidates a diverse pangenome and 15 lateral gene transfer events.</title>
        <authorList>
            <person name="Petersen C."/>
            <person name="Sorensen T."/>
            <person name="Nielsen M.R."/>
            <person name="Sondergaard T.E."/>
            <person name="Sorensen J.L."/>
            <person name="Fitzpatrick D.A."/>
            <person name="Frisvad J.C."/>
            <person name="Nielsen K.L."/>
        </authorList>
    </citation>
    <scope>NUCLEOTIDE SEQUENCE</scope>
    <source>
        <strain evidence="2">IBT 21917</strain>
    </source>
</reference>
<dbReference type="EMBL" id="JAPQKO010000003">
    <property type="protein sequence ID" value="KAJ5172545.1"/>
    <property type="molecule type" value="Genomic_DNA"/>
</dbReference>
<evidence type="ECO:0000313" key="2">
    <source>
        <dbReference type="EMBL" id="KAJ5172545.1"/>
    </source>
</evidence>